<organism evidence="3 4">
    <name type="scientific">Streptomyces spiralis</name>
    <dbReference type="NCBI Taxonomy" id="66376"/>
    <lineage>
        <taxon>Bacteria</taxon>
        <taxon>Bacillati</taxon>
        <taxon>Actinomycetota</taxon>
        <taxon>Actinomycetes</taxon>
        <taxon>Kitasatosporales</taxon>
        <taxon>Streptomycetaceae</taxon>
        <taxon>Streptomyces</taxon>
    </lineage>
</organism>
<comment type="caution">
    <text evidence="3">The sequence shown here is derived from an EMBL/GenBank/DDBJ whole genome shotgun (WGS) entry which is preliminary data.</text>
</comment>
<feature type="domain" description="eCIS core" evidence="2">
    <location>
        <begin position="100"/>
        <end position="171"/>
    </location>
</feature>
<evidence type="ECO:0000313" key="4">
    <source>
        <dbReference type="Proteomes" id="UP000641386"/>
    </source>
</evidence>
<accession>A0A919E4E5</accession>
<evidence type="ECO:0000313" key="3">
    <source>
        <dbReference type="EMBL" id="GHF12469.1"/>
    </source>
</evidence>
<keyword evidence="4" id="KW-1185">Reference proteome</keyword>
<proteinExistence type="predicted"/>
<dbReference type="Pfam" id="PF13699">
    <property type="entry name" value="eCIS_core"/>
    <property type="match status" value="1"/>
</dbReference>
<feature type="compositionally biased region" description="Basic and acidic residues" evidence="1">
    <location>
        <begin position="531"/>
        <end position="546"/>
    </location>
</feature>
<reference evidence="3" key="2">
    <citation type="submission" date="2020-09" db="EMBL/GenBank/DDBJ databases">
        <authorList>
            <person name="Sun Q."/>
            <person name="Ohkuma M."/>
        </authorList>
    </citation>
    <scope>NUCLEOTIDE SEQUENCE</scope>
    <source>
        <strain evidence="3">JCM 3302</strain>
    </source>
</reference>
<dbReference type="InterPro" id="IPR025295">
    <property type="entry name" value="eCIS_core_dom"/>
</dbReference>
<name>A0A919E4E5_9ACTN</name>
<protein>
    <recommendedName>
        <fullName evidence="2">eCIS core domain-containing protein</fullName>
    </recommendedName>
</protein>
<evidence type="ECO:0000256" key="1">
    <source>
        <dbReference type="SAM" id="MobiDB-lite"/>
    </source>
</evidence>
<feature type="compositionally biased region" description="Polar residues" evidence="1">
    <location>
        <begin position="560"/>
        <end position="570"/>
    </location>
</feature>
<gene>
    <name evidence="3" type="ORF">GCM10014715_80220</name>
</gene>
<feature type="region of interest" description="Disordered" evidence="1">
    <location>
        <begin position="525"/>
        <end position="570"/>
    </location>
</feature>
<sequence>MPGSPWPAALALQRLAGNTAVRRLLQENHQAHSPFGAVTPDGPRLDVPALQRLAGNAVVCSALAAQRCTHDEAPSAGEVGAEVVVQRSTAFDVLRGSGKPLPEPVRHEMEARLGADFMSVRIHDDAMASRSAAELGARAYTSGEHVVIGSGGGDRHTLAHELTHVIQQRQGPVSGTDNGAGLSVSDPTDRFERAAEENARRSLAGPVPSTAPEGHAAGHAHVSAQRAPAHRATPEPAVQRALLVGQTDYTKIYKDQTKKVPPQHHEAVLNNLTNDVFNAFYKKAAPEFEPHERGMFTREQDRILWQLKKAIVAPIGYQGYHPVLKRHIGTHPDFGTKNHDIKVNDYTELAYNLMGWVYAKDNRRKEKVAAKEIQKERNVEVLLNVLIKRINSMAQGFKMEMSEAQASRMDRELETGLSDLLSQPSKTDEHGNFFPHDPDKANKPVGSYIDWFWFKGNFGPHNKPHLRSSIIPKGGFLELMRNPEKFSFRDKMIALHDLSEFFGYSKHTPGTAGKFLVDEPGEDEVLSTTAVDRDGNRKEAKEDRGQMKLKSPPPNVRAHQPSTRNEYSPTTILARERNLPVWAGQSYTAARMFKMAHQAGASQEEIAAVAWGIFSFWRINFDHTTEFAYHTLHEVMDIGQNFGVPYNINEPYGSKAFTDISRLRRLVIKLHDTAYAQYNMANTDVSTMKQYLGHADRMDLDRDQEAQFLLIAESVKSEAFGIWEGVGKRIDKFKEWEKGRLGERQQTQLVKDVIDGVEVTVKLLQHLTEKLEIHRPEV</sequence>
<dbReference type="EMBL" id="BNBC01000062">
    <property type="protein sequence ID" value="GHF12469.1"/>
    <property type="molecule type" value="Genomic_DNA"/>
</dbReference>
<dbReference type="Proteomes" id="UP000641386">
    <property type="component" value="Unassembled WGS sequence"/>
</dbReference>
<evidence type="ECO:0000259" key="2">
    <source>
        <dbReference type="Pfam" id="PF13699"/>
    </source>
</evidence>
<dbReference type="AlphaFoldDB" id="A0A919E4E5"/>
<feature type="region of interest" description="Disordered" evidence="1">
    <location>
        <begin position="192"/>
        <end position="233"/>
    </location>
</feature>
<reference evidence="3" key="1">
    <citation type="journal article" date="2014" name="Int. J. Syst. Evol. Microbiol.">
        <title>Complete genome sequence of Corynebacterium casei LMG S-19264T (=DSM 44701T), isolated from a smear-ripened cheese.</title>
        <authorList>
            <consortium name="US DOE Joint Genome Institute (JGI-PGF)"/>
            <person name="Walter F."/>
            <person name="Albersmeier A."/>
            <person name="Kalinowski J."/>
            <person name="Ruckert C."/>
        </authorList>
    </citation>
    <scope>NUCLEOTIDE SEQUENCE</scope>
    <source>
        <strain evidence="3">JCM 3302</strain>
    </source>
</reference>